<organism evidence="3 4">
    <name type="scientific">Gordonia alkaliphila</name>
    <dbReference type="NCBI Taxonomy" id="1053547"/>
    <lineage>
        <taxon>Bacteria</taxon>
        <taxon>Bacillati</taxon>
        <taxon>Actinomycetota</taxon>
        <taxon>Actinomycetes</taxon>
        <taxon>Mycobacteriales</taxon>
        <taxon>Gordoniaceae</taxon>
        <taxon>Gordonia</taxon>
    </lineage>
</organism>
<accession>A0ABP8ZEL1</accession>
<dbReference type="InterPro" id="IPR049492">
    <property type="entry name" value="BD-FAE-like_dom"/>
</dbReference>
<feature type="domain" description="BD-FAE-like" evidence="2">
    <location>
        <begin position="18"/>
        <end position="211"/>
    </location>
</feature>
<dbReference type="Gene3D" id="3.40.50.1820">
    <property type="entry name" value="alpha/beta hydrolase"/>
    <property type="match status" value="1"/>
</dbReference>
<keyword evidence="4" id="KW-1185">Reference proteome</keyword>
<proteinExistence type="predicted"/>
<dbReference type="Proteomes" id="UP001500822">
    <property type="component" value="Unassembled WGS sequence"/>
</dbReference>
<evidence type="ECO:0000259" key="2">
    <source>
        <dbReference type="Pfam" id="PF20434"/>
    </source>
</evidence>
<evidence type="ECO:0000313" key="4">
    <source>
        <dbReference type="Proteomes" id="UP001500822"/>
    </source>
</evidence>
<evidence type="ECO:0000256" key="1">
    <source>
        <dbReference type="ARBA" id="ARBA00022801"/>
    </source>
</evidence>
<dbReference type="EMBL" id="BAABIE010000013">
    <property type="protein sequence ID" value="GAA4754698.1"/>
    <property type="molecule type" value="Genomic_DNA"/>
</dbReference>
<dbReference type="InterPro" id="IPR029058">
    <property type="entry name" value="AB_hydrolase_fold"/>
</dbReference>
<protein>
    <recommendedName>
        <fullName evidence="2">BD-FAE-like domain-containing protein</fullName>
    </recommendedName>
</protein>
<dbReference type="Pfam" id="PF20434">
    <property type="entry name" value="BD-FAE"/>
    <property type="match status" value="1"/>
</dbReference>
<dbReference type="InterPro" id="IPR050300">
    <property type="entry name" value="GDXG_lipolytic_enzyme"/>
</dbReference>
<dbReference type="SUPFAM" id="SSF53474">
    <property type="entry name" value="alpha/beta-Hydrolases"/>
    <property type="match status" value="1"/>
</dbReference>
<sequence>MKRRKIAYGEHASQFGHLYLPDVEAGECVPLVVMIHGGSWSTEFGLTIAGAVSRDLAKRGAVVWNIEYRRVEEGGGWPQTGQDVLAALRLLDGPITEELALAGITVDRQHVAVVGHSAGGQLAVWAVANLGARTERYRITTVIPQSAVLDLTIPGLHDKPSVVRFLGTSYDEAPQRFAAASPAQAPVVDALIAVVHTTEDRAVPVELSRHYVEVMRERGQRVTLAEVPGDHAAFLDLSSRAHRQTLRELGL</sequence>
<keyword evidence="1" id="KW-0378">Hydrolase</keyword>
<gene>
    <name evidence="3" type="ORF">GCM10023217_27970</name>
</gene>
<name>A0ABP8ZEL1_9ACTN</name>
<evidence type="ECO:0000313" key="3">
    <source>
        <dbReference type="EMBL" id="GAA4754698.1"/>
    </source>
</evidence>
<dbReference type="PANTHER" id="PTHR48081">
    <property type="entry name" value="AB HYDROLASE SUPERFAMILY PROTEIN C4A8.06C"/>
    <property type="match status" value="1"/>
</dbReference>
<comment type="caution">
    <text evidence="3">The sequence shown here is derived from an EMBL/GenBank/DDBJ whole genome shotgun (WGS) entry which is preliminary data.</text>
</comment>
<reference evidence="4" key="1">
    <citation type="journal article" date="2019" name="Int. J. Syst. Evol. Microbiol.">
        <title>The Global Catalogue of Microorganisms (GCM) 10K type strain sequencing project: providing services to taxonomists for standard genome sequencing and annotation.</title>
        <authorList>
            <consortium name="The Broad Institute Genomics Platform"/>
            <consortium name="The Broad Institute Genome Sequencing Center for Infectious Disease"/>
            <person name="Wu L."/>
            <person name="Ma J."/>
        </authorList>
    </citation>
    <scope>NUCLEOTIDE SEQUENCE [LARGE SCALE GENOMIC DNA]</scope>
    <source>
        <strain evidence="4">JCM 18077</strain>
    </source>
</reference>